<sequence>MLRSRTRKARTFGSAPFVVNVSELDMARSLGLLRQDVPIEVTDCSKSNYGVAYQRRENIGIKTHGSQKAIQERCKELAQSSGFQLFVKSFSSKANDSGNAKYICKKLNGQQFFDKNTSYDEIECPFAINVHGVDGSWKVTRINFAHNHVMRVGFTEQPPAEGTIARSQLAKRNTTQDLSTLTHLIEAEMLPRYDGKTDKMTGAAIARFLVGKGQKLGPSVISRIKSSIDERLGGDMTDSYQKLESYLRLLAEKKPGSIMKFEKFGNGTFIRACFIPNIGIQVAKRSRRLYGFDGAHLKGEMNQRGFFLVATSKDFNSSILPFAFSLVPVESKEHWIWFLYVVKEALGDIEAFTALSDRDKGL</sequence>
<dbReference type="PANTHER" id="PTHR31973">
    <property type="entry name" value="POLYPROTEIN, PUTATIVE-RELATED"/>
    <property type="match status" value="1"/>
</dbReference>
<organism evidence="1 2">
    <name type="scientific">Phytophthora infestans</name>
    <name type="common">Potato late blight agent</name>
    <name type="synonym">Botrytis infestans</name>
    <dbReference type="NCBI Taxonomy" id="4787"/>
    <lineage>
        <taxon>Eukaryota</taxon>
        <taxon>Sar</taxon>
        <taxon>Stramenopiles</taxon>
        <taxon>Oomycota</taxon>
        <taxon>Peronosporomycetes</taxon>
        <taxon>Peronosporales</taxon>
        <taxon>Peronosporaceae</taxon>
        <taxon>Phytophthora</taxon>
    </lineage>
</organism>
<name>A0A8S9V9E9_PHYIN</name>
<dbReference type="AlphaFoldDB" id="A0A8S9V9E9"/>
<proteinExistence type="predicted"/>
<accession>A0A8S9V9E9</accession>
<dbReference type="Proteomes" id="UP000704712">
    <property type="component" value="Unassembled WGS sequence"/>
</dbReference>
<dbReference type="PANTHER" id="PTHR31973:SF187">
    <property type="entry name" value="MUTATOR TRANSPOSASE MUDRA PROTEIN"/>
    <property type="match status" value="1"/>
</dbReference>
<reference evidence="1" key="1">
    <citation type="submission" date="2020-03" db="EMBL/GenBank/DDBJ databases">
        <title>Hybrid Assembly of Korean Phytophthora infestans isolates.</title>
        <authorList>
            <person name="Prokchorchik M."/>
            <person name="Lee Y."/>
            <person name="Seo J."/>
            <person name="Cho J.-H."/>
            <person name="Park Y.-E."/>
            <person name="Jang D.-C."/>
            <person name="Im J.-S."/>
            <person name="Choi J.-G."/>
            <person name="Park H.-J."/>
            <person name="Lee G.-B."/>
            <person name="Lee Y.-G."/>
            <person name="Hong S.-Y."/>
            <person name="Cho K."/>
            <person name="Sohn K.H."/>
        </authorList>
    </citation>
    <scope>NUCLEOTIDE SEQUENCE</scope>
    <source>
        <strain evidence="1">KR_2_A2</strain>
    </source>
</reference>
<gene>
    <name evidence="1" type="ORF">GN958_ATG03568</name>
</gene>
<evidence type="ECO:0000313" key="1">
    <source>
        <dbReference type="EMBL" id="KAF4147158.1"/>
    </source>
</evidence>
<dbReference type="EMBL" id="JAACNO010000507">
    <property type="protein sequence ID" value="KAF4147158.1"/>
    <property type="molecule type" value="Genomic_DNA"/>
</dbReference>
<evidence type="ECO:0008006" key="3">
    <source>
        <dbReference type="Google" id="ProtNLM"/>
    </source>
</evidence>
<comment type="caution">
    <text evidence="1">The sequence shown here is derived from an EMBL/GenBank/DDBJ whole genome shotgun (WGS) entry which is preliminary data.</text>
</comment>
<protein>
    <recommendedName>
        <fullName evidence="3">MULE transposase domain-containing protein</fullName>
    </recommendedName>
</protein>
<evidence type="ECO:0000313" key="2">
    <source>
        <dbReference type="Proteomes" id="UP000704712"/>
    </source>
</evidence>